<dbReference type="Proteomes" id="UP000727857">
    <property type="component" value="Unassembled WGS sequence"/>
</dbReference>
<reference evidence="1" key="1">
    <citation type="submission" date="2020-10" db="EMBL/GenBank/DDBJ databases">
        <authorList>
            <person name="Gilroy R."/>
        </authorList>
    </citation>
    <scope>NUCLEOTIDE SEQUENCE</scope>
    <source>
        <strain evidence="1">517</strain>
    </source>
</reference>
<dbReference type="EMBL" id="JADINF010000132">
    <property type="protein sequence ID" value="MBO8424402.1"/>
    <property type="molecule type" value="Genomic_DNA"/>
</dbReference>
<dbReference type="InterPro" id="IPR023213">
    <property type="entry name" value="CAT-like_dom_sf"/>
</dbReference>
<evidence type="ECO:0000313" key="2">
    <source>
        <dbReference type="Proteomes" id="UP000727857"/>
    </source>
</evidence>
<proteinExistence type="predicted"/>
<organism evidence="1 2">
    <name type="scientific">Candidatus Stercoripulliclostridium pullicola</name>
    <dbReference type="NCBI Taxonomy" id="2840953"/>
    <lineage>
        <taxon>Bacteria</taxon>
        <taxon>Bacillati</taxon>
        <taxon>Bacillota</taxon>
        <taxon>Clostridia</taxon>
        <taxon>Eubacteriales</taxon>
        <taxon>Candidatus Stercoripulliclostridium</taxon>
    </lineage>
</organism>
<evidence type="ECO:0000313" key="1">
    <source>
        <dbReference type="EMBL" id="MBO8424402.1"/>
    </source>
</evidence>
<evidence type="ECO:0008006" key="3">
    <source>
        <dbReference type="Google" id="ProtNLM"/>
    </source>
</evidence>
<feature type="non-terminal residue" evidence="1">
    <location>
        <position position="161"/>
    </location>
</feature>
<protein>
    <recommendedName>
        <fullName evidence="3">Condensation domain-containing protein</fullName>
    </recommendedName>
</protein>
<comment type="caution">
    <text evidence="1">The sequence shown here is derived from an EMBL/GenBank/DDBJ whole genome shotgun (WGS) entry which is preliminary data.</text>
</comment>
<dbReference type="AlphaFoldDB" id="A0A940DHT9"/>
<name>A0A940DHT9_9FIRM</name>
<dbReference type="Gene3D" id="3.30.559.10">
    <property type="entry name" value="Chloramphenicol acetyltransferase-like domain"/>
    <property type="match status" value="1"/>
</dbReference>
<accession>A0A940DHT9</accession>
<sequence length="161" mass="18971">MKKFLKAEMWDKMQYLFRNYYDRTMHAVYFYDGTIDEEALKKVYDAILKKIPVLHSTFHNNFIRPYWTVNEDYTSADYFELVETDDVWGYLDKFLGTEICAQGKVQFRVKLIRANGKDVLATVCNHMCFDGPDLKYFNSKVAETYTEYKKSGKLAPDIKSG</sequence>
<reference evidence="1" key="2">
    <citation type="journal article" date="2021" name="PeerJ">
        <title>Extensive microbial diversity within the chicken gut microbiome revealed by metagenomics and culture.</title>
        <authorList>
            <person name="Gilroy R."/>
            <person name="Ravi A."/>
            <person name="Getino M."/>
            <person name="Pursley I."/>
            <person name="Horton D.L."/>
            <person name="Alikhan N.F."/>
            <person name="Baker D."/>
            <person name="Gharbi K."/>
            <person name="Hall N."/>
            <person name="Watson M."/>
            <person name="Adriaenssens E.M."/>
            <person name="Foster-Nyarko E."/>
            <person name="Jarju S."/>
            <person name="Secka A."/>
            <person name="Antonio M."/>
            <person name="Oren A."/>
            <person name="Chaudhuri R.R."/>
            <person name="La Ragione R."/>
            <person name="Hildebrand F."/>
            <person name="Pallen M.J."/>
        </authorList>
    </citation>
    <scope>NUCLEOTIDE SEQUENCE</scope>
    <source>
        <strain evidence="1">517</strain>
    </source>
</reference>
<dbReference type="SUPFAM" id="SSF52777">
    <property type="entry name" value="CoA-dependent acyltransferases"/>
    <property type="match status" value="1"/>
</dbReference>
<gene>
    <name evidence="1" type="ORF">IAB16_05240</name>
</gene>